<dbReference type="InParanoid" id="B8E230"/>
<keyword evidence="1" id="KW-0472">Membrane</keyword>
<evidence type="ECO:0000256" key="1">
    <source>
        <dbReference type="SAM" id="Phobius"/>
    </source>
</evidence>
<dbReference type="eggNOG" id="COG2165">
    <property type="taxonomic scope" value="Bacteria"/>
</dbReference>
<dbReference type="EnsemblBacteria" id="ACK42307">
    <property type="protein sequence ID" value="ACK42307"/>
    <property type="gene ID" value="Dtur_1027"/>
</dbReference>
<dbReference type="Proteomes" id="UP000007719">
    <property type="component" value="Chromosome"/>
</dbReference>
<dbReference type="STRING" id="515635.Dtur_1027"/>
<sequence length="159" mass="18168">MYNRGFTLIELLLTFVILGIIATITLNFSLAIIDERKMLQKSYEIMQCLVEVRGGAFTKEEDYPDLVCFYPFSDLILVKTFDRVKNMYKVIKKIDLSQENIDLTSAVFGTNNYVYFNKLGIPSSGGTIAISYKSVRKYIIVTPATGRIYVSNEMPKSWD</sequence>
<dbReference type="HOGENOM" id="CLU_1649442_0_0_0"/>
<dbReference type="InterPro" id="IPR045584">
    <property type="entry name" value="Pilin-like"/>
</dbReference>
<dbReference type="Pfam" id="PF07963">
    <property type="entry name" value="N_methyl"/>
    <property type="match status" value="1"/>
</dbReference>
<keyword evidence="1" id="KW-1133">Transmembrane helix</keyword>
<evidence type="ECO:0000313" key="2">
    <source>
        <dbReference type="EMBL" id="ACK42307.1"/>
    </source>
</evidence>
<protein>
    <submittedName>
        <fullName evidence="2">Prepilin-type N-terminal cleavage/methylation domain protein</fullName>
    </submittedName>
</protein>
<dbReference type="KEGG" id="dtu:Dtur_1027"/>
<dbReference type="OrthoDB" id="1808878at2"/>
<gene>
    <name evidence="2" type="ordered locus">Dtur_1027</name>
</gene>
<proteinExistence type="predicted"/>
<dbReference type="InterPro" id="IPR012902">
    <property type="entry name" value="N_methyl_site"/>
</dbReference>
<keyword evidence="1" id="KW-0812">Transmembrane</keyword>
<keyword evidence="3" id="KW-1185">Reference proteome</keyword>
<dbReference type="AlphaFoldDB" id="B8E230"/>
<dbReference type="NCBIfam" id="TIGR02532">
    <property type="entry name" value="IV_pilin_GFxxxE"/>
    <property type="match status" value="1"/>
</dbReference>
<dbReference type="PROSITE" id="PS00409">
    <property type="entry name" value="PROKAR_NTER_METHYL"/>
    <property type="match status" value="1"/>
</dbReference>
<evidence type="ECO:0000313" key="3">
    <source>
        <dbReference type="Proteomes" id="UP000007719"/>
    </source>
</evidence>
<name>B8E230_DICTD</name>
<organism evidence="2 3">
    <name type="scientific">Dictyoglomus turgidum (strain DSM 6724 / Z-1310)</name>
    <dbReference type="NCBI Taxonomy" id="515635"/>
    <lineage>
        <taxon>Bacteria</taxon>
        <taxon>Pseudomonadati</taxon>
        <taxon>Dictyoglomota</taxon>
        <taxon>Dictyoglomia</taxon>
        <taxon>Dictyoglomales</taxon>
        <taxon>Dictyoglomaceae</taxon>
        <taxon>Dictyoglomus</taxon>
    </lineage>
</organism>
<dbReference type="RefSeq" id="WP_012583390.1">
    <property type="nucleotide sequence ID" value="NC_011661.1"/>
</dbReference>
<feature type="transmembrane region" description="Helical" evidence="1">
    <location>
        <begin position="12"/>
        <end position="33"/>
    </location>
</feature>
<accession>B8E230</accession>
<reference evidence="3" key="1">
    <citation type="journal article" date="2016" name="Front. Microbiol.">
        <title>The complete genome sequence of hyperthermophile Dictyoglomus turgidum DSM 6724 reveals a specialized carbohydrate fermentor.</title>
        <authorList>
            <person name="Brumm P.J."/>
            <person name="Gowda K."/>
            <person name="Robb F.T."/>
            <person name="Mead D.A."/>
        </authorList>
    </citation>
    <scope>NUCLEOTIDE SEQUENCE [LARGE SCALE GENOMIC DNA]</scope>
    <source>
        <strain evidence="3">DSM 6724 / Z-1310</strain>
    </source>
</reference>
<dbReference type="EMBL" id="CP001251">
    <property type="protein sequence ID" value="ACK42307.1"/>
    <property type="molecule type" value="Genomic_DNA"/>
</dbReference>
<dbReference type="SUPFAM" id="SSF54523">
    <property type="entry name" value="Pili subunits"/>
    <property type="match status" value="1"/>
</dbReference>